<dbReference type="Proteomes" id="UP000803844">
    <property type="component" value="Unassembled WGS sequence"/>
</dbReference>
<evidence type="ECO:0000313" key="3">
    <source>
        <dbReference type="Proteomes" id="UP000803844"/>
    </source>
</evidence>
<comment type="caution">
    <text evidence="2">The sequence shown here is derived from an EMBL/GenBank/DDBJ whole genome shotgun (WGS) entry which is preliminary data.</text>
</comment>
<accession>A0A9P5CPZ9</accession>
<dbReference type="AlphaFoldDB" id="A0A9P5CPZ9"/>
<sequence>MAVVVGVASGAYTFGPLLKEQQKSQEFWQHPGPTGTSNASQGEDMVAQDQNSGQSARPEQQK</sequence>
<reference evidence="2" key="1">
    <citation type="journal article" date="2020" name="Phytopathology">
        <title>Genome sequence of the chestnut blight fungus Cryphonectria parasitica EP155: A fundamental resource for an archetypical invasive plant pathogen.</title>
        <authorList>
            <person name="Crouch J.A."/>
            <person name="Dawe A."/>
            <person name="Aerts A."/>
            <person name="Barry K."/>
            <person name="Churchill A.C.L."/>
            <person name="Grimwood J."/>
            <person name="Hillman B."/>
            <person name="Milgroom M.G."/>
            <person name="Pangilinan J."/>
            <person name="Smith M."/>
            <person name="Salamov A."/>
            <person name="Schmutz J."/>
            <person name="Yadav J."/>
            <person name="Grigoriev I.V."/>
            <person name="Nuss D."/>
        </authorList>
    </citation>
    <scope>NUCLEOTIDE SEQUENCE</scope>
    <source>
        <strain evidence="2">EP155</strain>
    </source>
</reference>
<keyword evidence="3" id="KW-1185">Reference proteome</keyword>
<dbReference type="GeneID" id="63836737"/>
<name>A0A9P5CPZ9_CRYP1</name>
<dbReference type="RefSeq" id="XP_040776908.1">
    <property type="nucleotide sequence ID" value="XM_040919608.1"/>
</dbReference>
<gene>
    <name evidence="2" type="ORF">M406DRAFT_322183</name>
</gene>
<evidence type="ECO:0000313" key="2">
    <source>
        <dbReference type="EMBL" id="KAF3765947.1"/>
    </source>
</evidence>
<evidence type="ECO:0000256" key="1">
    <source>
        <dbReference type="SAM" id="MobiDB-lite"/>
    </source>
</evidence>
<dbReference type="InterPro" id="IPR057394">
    <property type="entry name" value="PIGBOS1"/>
</dbReference>
<protein>
    <submittedName>
        <fullName evidence="2">Uncharacterized protein</fullName>
    </submittedName>
</protein>
<feature type="region of interest" description="Disordered" evidence="1">
    <location>
        <begin position="23"/>
        <end position="62"/>
    </location>
</feature>
<organism evidence="2 3">
    <name type="scientific">Cryphonectria parasitica (strain ATCC 38755 / EP155)</name>
    <dbReference type="NCBI Taxonomy" id="660469"/>
    <lineage>
        <taxon>Eukaryota</taxon>
        <taxon>Fungi</taxon>
        <taxon>Dikarya</taxon>
        <taxon>Ascomycota</taxon>
        <taxon>Pezizomycotina</taxon>
        <taxon>Sordariomycetes</taxon>
        <taxon>Sordariomycetidae</taxon>
        <taxon>Diaporthales</taxon>
        <taxon>Cryphonectriaceae</taxon>
        <taxon>Cryphonectria-Endothia species complex</taxon>
        <taxon>Cryphonectria</taxon>
    </lineage>
</organism>
<dbReference type="Pfam" id="PF23670">
    <property type="entry name" value="PIGBOS1"/>
    <property type="match status" value="1"/>
</dbReference>
<feature type="compositionally biased region" description="Polar residues" evidence="1">
    <location>
        <begin position="48"/>
        <end position="62"/>
    </location>
</feature>
<dbReference type="EMBL" id="MU032347">
    <property type="protein sequence ID" value="KAF3765947.1"/>
    <property type="molecule type" value="Genomic_DNA"/>
</dbReference>
<proteinExistence type="predicted"/>